<dbReference type="SUPFAM" id="SSF51735">
    <property type="entry name" value="NAD(P)-binding Rossmann-fold domains"/>
    <property type="match status" value="1"/>
</dbReference>
<reference evidence="3 4" key="1">
    <citation type="submission" date="2018-07" db="EMBL/GenBank/DDBJ databases">
        <title>Genomic and Epidemiologic Investigation of an Indolent Hospital Outbreak.</title>
        <authorList>
            <person name="Johnson R.C."/>
            <person name="Deming C."/>
            <person name="Conlan S."/>
            <person name="Zellmer C.J."/>
            <person name="Michelin A.V."/>
            <person name="Lee-Lin S."/>
            <person name="Thomas P.J."/>
            <person name="Park M."/>
            <person name="Weingarten R.A."/>
            <person name="Less J."/>
            <person name="Dekker J.P."/>
            <person name="Frank K.M."/>
            <person name="Musser K.A."/>
            <person name="Mcquiston J.R."/>
            <person name="Henderson D.K."/>
            <person name="Lau A.F."/>
            <person name="Palmore T.N."/>
            <person name="Segre J.A."/>
        </authorList>
    </citation>
    <scope>NUCLEOTIDE SEQUENCE [LARGE SCALE GENOMIC DNA]</scope>
    <source>
        <strain evidence="3 4">SK-CDC1_0717</strain>
    </source>
</reference>
<dbReference type="Pfam" id="PF00106">
    <property type="entry name" value="adh_short"/>
    <property type="match status" value="1"/>
</dbReference>
<evidence type="ECO:0000256" key="1">
    <source>
        <dbReference type="ARBA" id="ARBA00006484"/>
    </source>
</evidence>
<name>A0A430G7J0_9SPHN</name>
<keyword evidence="2" id="KW-0560">Oxidoreductase</keyword>
<comment type="caution">
    <text evidence="3">The sequence shown here is derived from an EMBL/GenBank/DDBJ whole genome shotgun (WGS) entry which is preliminary data.</text>
</comment>
<dbReference type="Gene3D" id="3.40.50.720">
    <property type="entry name" value="NAD(P)-binding Rossmann-like Domain"/>
    <property type="match status" value="1"/>
</dbReference>
<proteinExistence type="inferred from homology"/>
<evidence type="ECO:0000313" key="4">
    <source>
        <dbReference type="Proteomes" id="UP000287746"/>
    </source>
</evidence>
<dbReference type="InterPro" id="IPR002347">
    <property type="entry name" value="SDR_fam"/>
</dbReference>
<sequence>MVKHGRLLVIGATGDVGLGIVSAALASGRSVVAAGRSADKLDELAASEASERLAVIVGDIATEAGATALWEEAVTKFGGIDAVVVAVNAPARLQPLMEMDVDELSAIAAANLFTHFIAAKTFLPRLSDDGLCIGIGGGTADFIVPKMTFISMMQAALRMMYRGIARERKGGAELRELMIVSMVNGRSKRERAQPEWLTEIEVGRHVCAILDRPDEFPGPILKLTAREQVGRSEREV</sequence>
<dbReference type="PANTHER" id="PTHR43669:SF3">
    <property type="entry name" value="ALCOHOL DEHYDROGENASE, PUTATIVE (AFU_ORTHOLOGUE AFUA_3G03445)-RELATED"/>
    <property type="match status" value="1"/>
</dbReference>
<gene>
    <name evidence="3" type="ORF">DAH66_01945</name>
</gene>
<dbReference type="RefSeq" id="WP_126003376.1">
    <property type="nucleotide sequence ID" value="NZ_QQYZ01000002.1"/>
</dbReference>
<dbReference type="EMBL" id="QQYZ01000002">
    <property type="protein sequence ID" value="RSY89449.1"/>
    <property type="molecule type" value="Genomic_DNA"/>
</dbReference>
<comment type="similarity">
    <text evidence="1">Belongs to the short-chain dehydrogenases/reductases (SDR) family.</text>
</comment>
<dbReference type="Proteomes" id="UP000287746">
    <property type="component" value="Unassembled WGS sequence"/>
</dbReference>
<dbReference type="GO" id="GO:0016491">
    <property type="term" value="F:oxidoreductase activity"/>
    <property type="evidence" value="ECO:0007669"/>
    <property type="project" value="UniProtKB-KW"/>
</dbReference>
<dbReference type="InterPro" id="IPR036291">
    <property type="entry name" value="NAD(P)-bd_dom_sf"/>
</dbReference>
<evidence type="ECO:0000256" key="2">
    <source>
        <dbReference type="ARBA" id="ARBA00023002"/>
    </source>
</evidence>
<dbReference type="PANTHER" id="PTHR43669">
    <property type="entry name" value="5-KETO-D-GLUCONATE 5-REDUCTASE"/>
    <property type="match status" value="1"/>
</dbReference>
<organism evidence="3 4">
    <name type="scientific">Sphingomonas koreensis</name>
    <dbReference type="NCBI Taxonomy" id="93064"/>
    <lineage>
        <taxon>Bacteria</taxon>
        <taxon>Pseudomonadati</taxon>
        <taxon>Pseudomonadota</taxon>
        <taxon>Alphaproteobacteria</taxon>
        <taxon>Sphingomonadales</taxon>
        <taxon>Sphingomonadaceae</taxon>
        <taxon>Sphingomonas</taxon>
    </lineage>
</organism>
<protein>
    <submittedName>
        <fullName evidence="3">SDR family NAD(P)-dependent oxidoreductase</fullName>
    </submittedName>
</protein>
<dbReference type="AlphaFoldDB" id="A0A430G7J0"/>
<evidence type="ECO:0000313" key="3">
    <source>
        <dbReference type="EMBL" id="RSY89449.1"/>
    </source>
</evidence>
<accession>A0A430G7J0</accession>